<accession>C0C3M2</accession>
<reference evidence="2" key="2">
    <citation type="submission" date="2013-06" db="EMBL/GenBank/DDBJ databases">
        <title>Draft genome sequence of Clostridium hylemonae (DSM 15053).</title>
        <authorList>
            <person name="Sudarsanam P."/>
            <person name="Ley R."/>
            <person name="Guruge J."/>
            <person name="Turnbaugh P.J."/>
            <person name="Mahowald M."/>
            <person name="Liep D."/>
            <person name="Gordon J."/>
        </authorList>
    </citation>
    <scope>NUCLEOTIDE SEQUENCE</scope>
    <source>
        <strain evidence="2">DSM 15053</strain>
    </source>
</reference>
<keyword evidence="1" id="KW-0812">Transmembrane</keyword>
<protein>
    <submittedName>
        <fullName evidence="2">Uncharacterized protein</fullName>
    </submittedName>
</protein>
<name>C0C3M2_9FIRM</name>
<comment type="caution">
    <text evidence="2">The sequence shown here is derived from an EMBL/GenBank/DDBJ whole genome shotgun (WGS) entry which is preliminary data.</text>
</comment>
<evidence type="ECO:0000313" key="3">
    <source>
        <dbReference type="Proteomes" id="UP000004893"/>
    </source>
</evidence>
<dbReference type="Proteomes" id="UP000004893">
    <property type="component" value="Unassembled WGS sequence"/>
</dbReference>
<keyword evidence="1" id="KW-1133">Transmembrane helix</keyword>
<dbReference type="EMBL" id="ABYI02000029">
    <property type="protein sequence ID" value="EEG73215.1"/>
    <property type="molecule type" value="Genomic_DNA"/>
</dbReference>
<sequence length="56" mass="6522">MNILSAYCTSFLLSLKQSAFCFLMISIYCIFVKCLFMKYIAASFLKFTLFDLLKQV</sequence>
<dbReference type="STRING" id="553973.CLOHYLEM_06685"/>
<dbReference type="AlphaFoldDB" id="C0C3M2"/>
<keyword evidence="1" id="KW-0472">Membrane</keyword>
<dbReference type="HOGENOM" id="CLU_3006087_0_0_9"/>
<feature type="transmembrane region" description="Helical" evidence="1">
    <location>
        <begin position="17"/>
        <end position="36"/>
    </location>
</feature>
<keyword evidence="3" id="KW-1185">Reference proteome</keyword>
<reference evidence="2" key="1">
    <citation type="submission" date="2009-02" db="EMBL/GenBank/DDBJ databases">
        <authorList>
            <person name="Fulton L."/>
            <person name="Clifton S."/>
            <person name="Fulton B."/>
            <person name="Xu J."/>
            <person name="Minx P."/>
            <person name="Pepin K.H."/>
            <person name="Johnson M."/>
            <person name="Bhonagiri V."/>
            <person name="Nash W.E."/>
            <person name="Mardis E.R."/>
            <person name="Wilson R.K."/>
        </authorList>
    </citation>
    <scope>NUCLEOTIDE SEQUENCE [LARGE SCALE GENOMIC DNA]</scope>
    <source>
        <strain evidence="2">DSM 15053</strain>
    </source>
</reference>
<evidence type="ECO:0000313" key="2">
    <source>
        <dbReference type="EMBL" id="EEG73215.1"/>
    </source>
</evidence>
<gene>
    <name evidence="2" type="ORF">CLOHYLEM_06685</name>
</gene>
<proteinExistence type="predicted"/>
<organism evidence="2 3">
    <name type="scientific">[Clostridium] hylemonae DSM 15053</name>
    <dbReference type="NCBI Taxonomy" id="553973"/>
    <lineage>
        <taxon>Bacteria</taxon>
        <taxon>Bacillati</taxon>
        <taxon>Bacillota</taxon>
        <taxon>Clostridia</taxon>
        <taxon>Lachnospirales</taxon>
        <taxon>Lachnospiraceae</taxon>
    </lineage>
</organism>
<evidence type="ECO:0000256" key="1">
    <source>
        <dbReference type="SAM" id="Phobius"/>
    </source>
</evidence>